<dbReference type="PANTHER" id="PTHR12318">
    <property type="entry name" value="TESTOSTERONE-REGULATED PROTEIN RP2"/>
    <property type="match status" value="1"/>
</dbReference>
<dbReference type="SUPFAM" id="SSF55811">
    <property type="entry name" value="Nudix"/>
    <property type="match status" value="1"/>
</dbReference>
<accession>A0A399JMQ6</accession>
<sequence>MLRRLFPVPASRLDAARTWLQLGARTPRRAREASSVLLVRDAPDGVRAWLGLRGPESPLGMISFAGGSCSVDDDAQLPWFGPTPAKWAAVLGMNDHMLARRHVLAAIRELFEETGVLLAGPDPLSLIEDNQGEDWMRARQALASAEFTFAEFLQRRGWGVRTDLLRPVGHWISPDYELRRFDTYYFAAAAPAGQEVSPLKGKDRWGRWVSAKEDGARPESEALGDEIGLPDTVGQPLAELATPATQVMLEKLRRTRGCVAYLSSKRHIQAFQPELVEVEDNLLLDVTTVDAAEGSAVARGR</sequence>
<proteinExistence type="predicted"/>
<keyword evidence="4 7" id="KW-0378">Hydrolase</keyword>
<keyword evidence="8" id="KW-1185">Reference proteome</keyword>
<dbReference type="PANTHER" id="PTHR12318:SF0">
    <property type="entry name" value="ACYL-COENZYME A DIPHOSPHATASE NUDT19"/>
    <property type="match status" value="1"/>
</dbReference>
<dbReference type="GO" id="GO:0046872">
    <property type="term" value="F:metal ion binding"/>
    <property type="evidence" value="ECO:0007669"/>
    <property type="project" value="UniProtKB-KW"/>
</dbReference>
<evidence type="ECO:0000256" key="2">
    <source>
        <dbReference type="ARBA" id="ARBA00001946"/>
    </source>
</evidence>
<keyword evidence="3" id="KW-0479">Metal-binding</keyword>
<gene>
    <name evidence="7" type="ORF">DWB68_00760</name>
</gene>
<keyword evidence="6" id="KW-0464">Manganese</keyword>
<dbReference type="AlphaFoldDB" id="A0A399JMQ6"/>
<dbReference type="Proteomes" id="UP000265419">
    <property type="component" value="Unassembled WGS sequence"/>
</dbReference>
<evidence type="ECO:0000256" key="4">
    <source>
        <dbReference type="ARBA" id="ARBA00022801"/>
    </source>
</evidence>
<name>A0A399JMQ6_9MICC</name>
<evidence type="ECO:0000256" key="3">
    <source>
        <dbReference type="ARBA" id="ARBA00022723"/>
    </source>
</evidence>
<dbReference type="GO" id="GO:0016818">
    <property type="term" value="F:hydrolase activity, acting on acid anhydrides, in phosphorus-containing anhydrides"/>
    <property type="evidence" value="ECO:0007669"/>
    <property type="project" value="InterPro"/>
</dbReference>
<evidence type="ECO:0000313" key="7">
    <source>
        <dbReference type="EMBL" id="RII43846.1"/>
    </source>
</evidence>
<dbReference type="EMBL" id="QQXK01000001">
    <property type="protein sequence ID" value="RII43846.1"/>
    <property type="molecule type" value="Genomic_DNA"/>
</dbReference>
<organism evidence="7 8">
    <name type="scientific">Galactobacter valiniphilus</name>
    <dbReference type="NCBI Taxonomy" id="2676122"/>
    <lineage>
        <taxon>Bacteria</taxon>
        <taxon>Bacillati</taxon>
        <taxon>Actinomycetota</taxon>
        <taxon>Actinomycetes</taxon>
        <taxon>Micrococcales</taxon>
        <taxon>Micrococcaceae</taxon>
        <taxon>Galactobacter</taxon>
    </lineage>
</organism>
<protein>
    <submittedName>
        <fullName evidence="7">NUDIX hydrolase</fullName>
    </submittedName>
</protein>
<evidence type="ECO:0000313" key="8">
    <source>
        <dbReference type="Proteomes" id="UP000265419"/>
    </source>
</evidence>
<dbReference type="Gene3D" id="3.90.79.10">
    <property type="entry name" value="Nucleoside Triphosphate Pyrophosphohydrolase"/>
    <property type="match status" value="1"/>
</dbReference>
<dbReference type="InterPro" id="IPR039121">
    <property type="entry name" value="NUDT19"/>
</dbReference>
<evidence type="ECO:0000256" key="5">
    <source>
        <dbReference type="ARBA" id="ARBA00022842"/>
    </source>
</evidence>
<comment type="cofactor">
    <cofactor evidence="1">
        <name>Mn(2+)</name>
        <dbReference type="ChEBI" id="CHEBI:29035"/>
    </cofactor>
</comment>
<comment type="cofactor">
    <cofactor evidence="2">
        <name>Mg(2+)</name>
        <dbReference type="ChEBI" id="CHEBI:18420"/>
    </cofactor>
</comment>
<evidence type="ECO:0000256" key="1">
    <source>
        <dbReference type="ARBA" id="ARBA00001936"/>
    </source>
</evidence>
<reference evidence="7 8" key="1">
    <citation type="submission" date="2018-07" db="EMBL/GenBank/DDBJ databases">
        <title>Arthrobacter sp. nov., isolated from raw cow's milk with high bacterial count.</title>
        <authorList>
            <person name="Hahne J."/>
            <person name="Isele D."/>
            <person name="Lipski A."/>
        </authorList>
    </citation>
    <scope>NUCLEOTIDE SEQUENCE [LARGE SCALE GENOMIC DNA]</scope>
    <source>
        <strain evidence="7 8">JZ R-35</strain>
    </source>
</reference>
<keyword evidence="5" id="KW-0460">Magnesium</keyword>
<dbReference type="InterPro" id="IPR015797">
    <property type="entry name" value="NUDIX_hydrolase-like_dom_sf"/>
</dbReference>
<comment type="caution">
    <text evidence="7">The sequence shown here is derived from an EMBL/GenBank/DDBJ whole genome shotgun (WGS) entry which is preliminary data.</text>
</comment>
<evidence type="ECO:0000256" key="6">
    <source>
        <dbReference type="ARBA" id="ARBA00023211"/>
    </source>
</evidence>